<evidence type="ECO:0000313" key="2">
    <source>
        <dbReference type="Proteomes" id="UP000035721"/>
    </source>
</evidence>
<dbReference type="EMBL" id="CAJB01000396">
    <property type="protein sequence ID" value="CCH79906.1"/>
    <property type="molecule type" value="Genomic_DNA"/>
</dbReference>
<organism evidence="1 2">
    <name type="scientific">Nostocoides japonicum T1-X7</name>
    <dbReference type="NCBI Taxonomy" id="1194083"/>
    <lineage>
        <taxon>Bacteria</taxon>
        <taxon>Bacillati</taxon>
        <taxon>Actinomycetota</taxon>
        <taxon>Actinomycetes</taxon>
        <taxon>Micrococcales</taxon>
        <taxon>Intrasporangiaceae</taxon>
        <taxon>Nostocoides</taxon>
    </lineage>
</organism>
<dbReference type="SUPFAM" id="SSF51197">
    <property type="entry name" value="Clavaminate synthase-like"/>
    <property type="match status" value="1"/>
</dbReference>
<keyword evidence="2" id="KW-1185">Reference proteome</keyword>
<dbReference type="STRING" id="1194083.BN12_630017"/>
<comment type="caution">
    <text evidence="1">The sequence shown here is derived from an EMBL/GenBank/DDBJ whole genome shotgun (WGS) entry which is preliminary data.</text>
</comment>
<sequence>MTPAADAVPASLVEAFARDGHVLVARLVPVDALGSYGSVAPAGSSDEALAAVAARLLGATRVSAVERRLEWSRPRTSIGPWQRDADRLGADTPLVTMWLPLQDTSVDLGTPQYASGTVTREDSDRFLAGLASDPDRSHPIDTRYPVTAVAPLAAGDASFHGGRTAYRMFGNTTTSERLAAVITWTVACEQPGPSEPDRPARRPAGR</sequence>
<name>A0A077M233_9MICO</name>
<reference evidence="1 2" key="1">
    <citation type="journal article" date="2013" name="ISME J.">
        <title>A metabolic model for members of the genus Tetrasphaera involved in enhanced biological phosphorus removal.</title>
        <authorList>
            <person name="Kristiansen R."/>
            <person name="Nguyen H.T.T."/>
            <person name="Saunders A.M."/>
            <person name="Nielsen J.L."/>
            <person name="Wimmer R."/>
            <person name="Le V.Q."/>
            <person name="McIlroy S.J."/>
            <person name="Petrovski S."/>
            <person name="Seviour R.J."/>
            <person name="Calteau A."/>
            <person name="Nielsen K.L."/>
            <person name="Nielsen P.H."/>
        </authorList>
    </citation>
    <scope>NUCLEOTIDE SEQUENCE [LARGE SCALE GENOMIC DNA]</scope>
    <source>
        <strain evidence="1 2">T1-X7</strain>
    </source>
</reference>
<protein>
    <submittedName>
        <fullName evidence="1">Uncharacterized protein</fullName>
    </submittedName>
</protein>
<dbReference type="GO" id="GO:0016706">
    <property type="term" value="F:2-oxoglutarate-dependent dioxygenase activity"/>
    <property type="evidence" value="ECO:0007669"/>
    <property type="project" value="UniProtKB-ARBA"/>
</dbReference>
<gene>
    <name evidence="1" type="ORF">BN12_630017</name>
</gene>
<dbReference type="Gene3D" id="2.60.120.620">
    <property type="entry name" value="q2cbj1_9rhob like domain"/>
    <property type="match status" value="1"/>
</dbReference>
<evidence type="ECO:0000313" key="1">
    <source>
        <dbReference type="EMBL" id="CCH79906.1"/>
    </source>
</evidence>
<accession>A0A077M233</accession>
<dbReference type="RefSeq" id="WP_048551874.1">
    <property type="nucleotide sequence ID" value="NZ_HF570958.1"/>
</dbReference>
<dbReference type="AlphaFoldDB" id="A0A077M233"/>
<dbReference type="InterPro" id="IPR008775">
    <property type="entry name" value="Phytyl_CoA_dOase-like"/>
</dbReference>
<proteinExistence type="predicted"/>
<dbReference type="Pfam" id="PF05721">
    <property type="entry name" value="PhyH"/>
    <property type="match status" value="1"/>
</dbReference>
<dbReference type="Proteomes" id="UP000035721">
    <property type="component" value="Unassembled WGS sequence"/>
</dbReference>